<reference evidence="1 2" key="1">
    <citation type="submission" date="2020-03" db="EMBL/GenBank/DDBJ databases">
        <title>Salinimicrobium sp. nov, isolated from SCS.</title>
        <authorList>
            <person name="Cao W.R."/>
        </authorList>
    </citation>
    <scope>NUCLEOTIDE SEQUENCE [LARGE SCALE GENOMIC DNA]</scope>
    <source>
        <strain evidence="2">J15B91</strain>
    </source>
</reference>
<dbReference type="SUPFAM" id="SSF50118">
    <property type="entry name" value="Cell growth inhibitor/plasmid maintenance toxic component"/>
    <property type="match status" value="1"/>
</dbReference>
<evidence type="ECO:0000313" key="2">
    <source>
        <dbReference type="Proteomes" id="UP000703674"/>
    </source>
</evidence>
<dbReference type="EMBL" id="JAAVJR010000273">
    <property type="protein sequence ID" value="NJW54547.1"/>
    <property type="molecule type" value="Genomic_DNA"/>
</dbReference>
<evidence type="ECO:0000313" key="1">
    <source>
        <dbReference type="EMBL" id="NJW54547.1"/>
    </source>
</evidence>
<gene>
    <name evidence="1" type="ORF">HC175_16675</name>
</gene>
<organism evidence="1 2">
    <name type="scientific">Salinimicrobium oceani</name>
    <dbReference type="NCBI Taxonomy" id="2722702"/>
    <lineage>
        <taxon>Bacteria</taxon>
        <taxon>Pseudomonadati</taxon>
        <taxon>Bacteroidota</taxon>
        <taxon>Flavobacteriia</taxon>
        <taxon>Flavobacteriales</taxon>
        <taxon>Flavobacteriaceae</taxon>
        <taxon>Salinimicrobium</taxon>
    </lineage>
</organism>
<keyword evidence="2" id="KW-1185">Reference proteome</keyword>
<dbReference type="InterPro" id="IPR011067">
    <property type="entry name" value="Plasmid_toxin/cell-grow_inhib"/>
</dbReference>
<dbReference type="Pfam" id="PF02452">
    <property type="entry name" value="PemK_toxin"/>
    <property type="match status" value="1"/>
</dbReference>
<proteinExistence type="predicted"/>
<dbReference type="Gene3D" id="2.30.30.110">
    <property type="match status" value="1"/>
</dbReference>
<name>A0ABX1D389_9FLAO</name>
<dbReference type="InterPro" id="IPR003477">
    <property type="entry name" value="PemK-like"/>
</dbReference>
<protein>
    <submittedName>
        <fullName evidence="1">Type II toxin-antitoxin system PemK/MazF family toxin</fullName>
    </submittedName>
</protein>
<accession>A0ABX1D389</accession>
<dbReference type="Proteomes" id="UP000703674">
    <property type="component" value="Unassembled WGS sequence"/>
</dbReference>
<comment type="caution">
    <text evidence="1">The sequence shown here is derived from an EMBL/GenBank/DDBJ whole genome shotgun (WGS) entry which is preliminary data.</text>
</comment>
<sequence>MVKQYEVYWVNLDPIVGREINKTRPAVVISPMCQTIF</sequence>